<dbReference type="EMBL" id="BKCJ010002262">
    <property type="protein sequence ID" value="GEU47372.1"/>
    <property type="molecule type" value="Genomic_DNA"/>
</dbReference>
<feature type="compositionally biased region" description="Polar residues" evidence="1">
    <location>
        <begin position="168"/>
        <end position="177"/>
    </location>
</feature>
<feature type="compositionally biased region" description="Basic residues" evidence="1">
    <location>
        <begin position="143"/>
        <end position="153"/>
    </location>
</feature>
<feature type="compositionally biased region" description="Polar residues" evidence="1">
    <location>
        <begin position="123"/>
        <end position="132"/>
    </location>
</feature>
<name>A0A6L2KF93_TANCI</name>
<keyword evidence="2" id="KW-0675">Receptor</keyword>
<sequence length="621" mass="68878">MVDGKRVFSNGFYIIVDSPSIWLLGSGNGWKRYEECGESLKNMVESGGGESPKNMVESGGSDGGIKGCLDPWFLPGIMSDSNFTKDSSKVTEIELTAHMIVVNNQRDLVSPPHLSAKLKKGKSQTMTPTLPKSQGLEASGALSKKRQKPKSKKPPTETKVTPPKPTEGSEQSHSVYSGTIPDPQDLERNIQLASTILPSTLDEGTRKSQPLPESTAKTTSRPKGSLGDKDSGENIPPADMETIHPTFADLSGTGAKYQVDEIQSARLRSFLLSDDEAQESEEDILGVEASDTNSFCDDILWKYNNTLPLTERQLVKYLRKVSNALFSRITNDNWEKHEEAAINYVDLKASINEYYEENIAHGDQTDKLVEAFVSSLDKSSNTISDLYKGFNFITKILKEIKNVIKDDPVINKKISKSIQSFTKIFTNIIEAHAIKQDKELAVWAKSSTNMAWNLGSKLLGLERAQNYIQSSMSSLKEDTHSIKTMKTEMYEVFKGQSSGSVTLTLALTHIPENVEGKNDTNTAIEVSPSHTKGRLMQIGKISLRNLKTQLMPTLSSLVHLNLKPQSLKYKQSPSSILNQSSHKEKAKVYYLTAERLQAHIDKEEKIKKDKEEAKLFAISKP</sequence>
<evidence type="ECO:0000256" key="1">
    <source>
        <dbReference type="SAM" id="MobiDB-lite"/>
    </source>
</evidence>
<gene>
    <name evidence="2" type="ORF">Tci_019350</name>
</gene>
<protein>
    <submittedName>
        <fullName evidence="2">Toll/interleukin-1 receptor (TIR) domain-containing protein</fullName>
    </submittedName>
</protein>
<feature type="compositionally biased region" description="Polar residues" evidence="1">
    <location>
        <begin position="207"/>
        <end position="222"/>
    </location>
</feature>
<proteinExistence type="predicted"/>
<comment type="caution">
    <text evidence="2">The sequence shown here is derived from an EMBL/GenBank/DDBJ whole genome shotgun (WGS) entry which is preliminary data.</text>
</comment>
<evidence type="ECO:0000313" key="2">
    <source>
        <dbReference type="EMBL" id="GEU47372.1"/>
    </source>
</evidence>
<organism evidence="2">
    <name type="scientific">Tanacetum cinerariifolium</name>
    <name type="common">Dalmatian daisy</name>
    <name type="synonym">Chrysanthemum cinerariifolium</name>
    <dbReference type="NCBI Taxonomy" id="118510"/>
    <lineage>
        <taxon>Eukaryota</taxon>
        <taxon>Viridiplantae</taxon>
        <taxon>Streptophyta</taxon>
        <taxon>Embryophyta</taxon>
        <taxon>Tracheophyta</taxon>
        <taxon>Spermatophyta</taxon>
        <taxon>Magnoliopsida</taxon>
        <taxon>eudicotyledons</taxon>
        <taxon>Gunneridae</taxon>
        <taxon>Pentapetalae</taxon>
        <taxon>asterids</taxon>
        <taxon>campanulids</taxon>
        <taxon>Asterales</taxon>
        <taxon>Asteraceae</taxon>
        <taxon>Asteroideae</taxon>
        <taxon>Anthemideae</taxon>
        <taxon>Anthemidinae</taxon>
        <taxon>Tanacetum</taxon>
    </lineage>
</organism>
<dbReference type="AlphaFoldDB" id="A0A6L2KF93"/>
<accession>A0A6L2KF93</accession>
<feature type="region of interest" description="Disordered" evidence="1">
    <location>
        <begin position="114"/>
        <end position="183"/>
    </location>
</feature>
<feature type="region of interest" description="Disordered" evidence="1">
    <location>
        <begin position="196"/>
        <end position="236"/>
    </location>
</feature>
<reference evidence="2" key="1">
    <citation type="journal article" date="2019" name="Sci. Rep.">
        <title>Draft genome of Tanacetum cinerariifolium, the natural source of mosquito coil.</title>
        <authorList>
            <person name="Yamashiro T."/>
            <person name="Shiraishi A."/>
            <person name="Satake H."/>
            <person name="Nakayama K."/>
        </authorList>
    </citation>
    <scope>NUCLEOTIDE SEQUENCE</scope>
</reference>